<keyword evidence="1" id="KW-0678">Repressor</keyword>
<evidence type="ECO:0000313" key="6">
    <source>
        <dbReference type="EMBL" id="MCL7745707.1"/>
    </source>
</evidence>
<keyword evidence="7" id="KW-1185">Reference proteome</keyword>
<dbReference type="Gene3D" id="1.10.260.40">
    <property type="entry name" value="lambda repressor-like DNA-binding domains"/>
    <property type="match status" value="1"/>
</dbReference>
<dbReference type="Proteomes" id="UP001139150">
    <property type="component" value="Unassembled WGS sequence"/>
</dbReference>
<evidence type="ECO:0000256" key="4">
    <source>
        <dbReference type="ARBA" id="ARBA00023163"/>
    </source>
</evidence>
<evidence type="ECO:0000256" key="2">
    <source>
        <dbReference type="ARBA" id="ARBA00023015"/>
    </source>
</evidence>
<dbReference type="Gene3D" id="3.40.50.2300">
    <property type="match status" value="2"/>
</dbReference>
<dbReference type="EMBL" id="JAKRYL010000001">
    <property type="protein sequence ID" value="MCL7745707.1"/>
    <property type="molecule type" value="Genomic_DNA"/>
</dbReference>
<organism evidence="6 7">
    <name type="scientific">Halalkalibacter alkaliphilus</name>
    <dbReference type="NCBI Taxonomy" id="2917993"/>
    <lineage>
        <taxon>Bacteria</taxon>
        <taxon>Bacillati</taxon>
        <taxon>Bacillota</taxon>
        <taxon>Bacilli</taxon>
        <taxon>Bacillales</taxon>
        <taxon>Bacillaceae</taxon>
        <taxon>Halalkalibacter</taxon>
    </lineage>
</organism>
<sequence length="331" mass="36500">MATIREVAKKAGVSVATVSRVINRTGRVKKETEEKVLEIVKQLNYTPSSIAVSLNNKKSKTIGLLLPDITNPFFAELAKGVEEVAKKKGYTVILCNSNGDLQSELDHLQVLEQKYVDGIILSSHTLTYSHIEECKIPIVSIDRTLDGKLSSVTSKNYEGAMLATRHLLKKGCERIAHIAGPQNIVTARKRLEGYLAVVKDSSWYSDELLVYGDYEIQTGYEATLKLLNSTQKIDGIFAGNDLMAVGSLKAIYSLGLRVPEDVAVIGFDGINFSKITIPELSTIAQPIFEMGLLATDTILDEIVNSKKNQSFHELSVSLIERDSTKKSRCDY</sequence>
<dbReference type="SUPFAM" id="SSF53822">
    <property type="entry name" value="Periplasmic binding protein-like I"/>
    <property type="match status" value="1"/>
</dbReference>
<keyword evidence="2" id="KW-0805">Transcription regulation</keyword>
<dbReference type="InterPro" id="IPR028082">
    <property type="entry name" value="Peripla_BP_I"/>
</dbReference>
<dbReference type="GO" id="GO:0003700">
    <property type="term" value="F:DNA-binding transcription factor activity"/>
    <property type="evidence" value="ECO:0007669"/>
    <property type="project" value="TreeGrafter"/>
</dbReference>
<gene>
    <name evidence="6" type="ORF">MF646_01115</name>
</gene>
<comment type="caution">
    <text evidence="6">The sequence shown here is derived from an EMBL/GenBank/DDBJ whole genome shotgun (WGS) entry which is preliminary data.</text>
</comment>
<dbReference type="InterPro" id="IPR000843">
    <property type="entry name" value="HTH_LacI"/>
</dbReference>
<reference evidence="6" key="1">
    <citation type="submission" date="2022-02" db="EMBL/GenBank/DDBJ databases">
        <title>Halalkalibacter sp. nov. isolated from Lonar Lake, India.</title>
        <authorList>
            <person name="Joshi A."/>
            <person name="Thite S."/>
            <person name="Lodha T."/>
        </authorList>
    </citation>
    <scope>NUCLEOTIDE SEQUENCE</scope>
    <source>
        <strain evidence="6">MEB205</strain>
    </source>
</reference>
<evidence type="ECO:0000256" key="3">
    <source>
        <dbReference type="ARBA" id="ARBA00023125"/>
    </source>
</evidence>
<accession>A0A9X2CP30</accession>
<dbReference type="InterPro" id="IPR010982">
    <property type="entry name" value="Lambda_DNA-bd_dom_sf"/>
</dbReference>
<dbReference type="PROSITE" id="PS00356">
    <property type="entry name" value="HTH_LACI_1"/>
    <property type="match status" value="1"/>
</dbReference>
<dbReference type="CDD" id="cd01392">
    <property type="entry name" value="HTH_LacI"/>
    <property type="match status" value="1"/>
</dbReference>
<dbReference type="Pfam" id="PF00356">
    <property type="entry name" value="LacI"/>
    <property type="match status" value="1"/>
</dbReference>
<name>A0A9X2CP30_9BACI</name>
<dbReference type="GO" id="GO:0000976">
    <property type="term" value="F:transcription cis-regulatory region binding"/>
    <property type="evidence" value="ECO:0007669"/>
    <property type="project" value="TreeGrafter"/>
</dbReference>
<evidence type="ECO:0000256" key="1">
    <source>
        <dbReference type="ARBA" id="ARBA00022491"/>
    </source>
</evidence>
<proteinExistence type="predicted"/>
<dbReference type="PANTHER" id="PTHR30146">
    <property type="entry name" value="LACI-RELATED TRANSCRIPTIONAL REPRESSOR"/>
    <property type="match status" value="1"/>
</dbReference>
<dbReference type="Pfam" id="PF00532">
    <property type="entry name" value="Peripla_BP_1"/>
    <property type="match status" value="1"/>
</dbReference>
<dbReference type="AlphaFoldDB" id="A0A9X2CP30"/>
<keyword evidence="3" id="KW-0238">DNA-binding</keyword>
<evidence type="ECO:0000259" key="5">
    <source>
        <dbReference type="PROSITE" id="PS50932"/>
    </source>
</evidence>
<dbReference type="PANTHER" id="PTHR30146:SF95">
    <property type="entry name" value="RIBOSE OPERON REPRESSOR"/>
    <property type="match status" value="1"/>
</dbReference>
<dbReference type="SMART" id="SM00354">
    <property type="entry name" value="HTH_LACI"/>
    <property type="match status" value="1"/>
</dbReference>
<dbReference type="PROSITE" id="PS50932">
    <property type="entry name" value="HTH_LACI_2"/>
    <property type="match status" value="1"/>
</dbReference>
<evidence type="ECO:0000313" key="7">
    <source>
        <dbReference type="Proteomes" id="UP001139150"/>
    </source>
</evidence>
<feature type="domain" description="HTH lacI-type" evidence="5">
    <location>
        <begin position="2"/>
        <end position="56"/>
    </location>
</feature>
<protein>
    <submittedName>
        <fullName evidence="6">LacI family transcriptional regulator</fullName>
    </submittedName>
</protein>
<dbReference type="RefSeq" id="WP_250094639.1">
    <property type="nucleotide sequence ID" value="NZ_JAKRYL010000001.1"/>
</dbReference>
<dbReference type="CDD" id="cd06291">
    <property type="entry name" value="PBP1_Qymf-like"/>
    <property type="match status" value="1"/>
</dbReference>
<dbReference type="InterPro" id="IPR001761">
    <property type="entry name" value="Peripla_BP/Lac1_sug-bd_dom"/>
</dbReference>
<keyword evidence="4" id="KW-0804">Transcription</keyword>
<dbReference type="SUPFAM" id="SSF47413">
    <property type="entry name" value="lambda repressor-like DNA-binding domains"/>
    <property type="match status" value="1"/>
</dbReference>
<dbReference type="PRINTS" id="PR00036">
    <property type="entry name" value="HTHLACI"/>
</dbReference>